<dbReference type="InterPro" id="IPR036259">
    <property type="entry name" value="MFS_trans_sf"/>
</dbReference>
<evidence type="ECO:0000256" key="5">
    <source>
        <dbReference type="ARBA" id="ARBA00022692"/>
    </source>
</evidence>
<feature type="transmembrane region" description="Helical" evidence="8">
    <location>
        <begin position="207"/>
        <end position="225"/>
    </location>
</feature>
<accession>A0A3S1C3K5</accession>
<keyword evidence="2" id="KW-0813">Transport</keyword>
<dbReference type="OrthoDB" id="1650886at2"/>
<keyword evidence="6 8" id="KW-1133">Transmembrane helix</keyword>
<feature type="domain" description="Major facilitator superfamily associated" evidence="9">
    <location>
        <begin position="19"/>
        <end position="371"/>
    </location>
</feature>
<dbReference type="PANTHER" id="PTHR23522">
    <property type="entry name" value="BLL5896 PROTEIN"/>
    <property type="match status" value="1"/>
</dbReference>
<dbReference type="InterPro" id="IPR024989">
    <property type="entry name" value="MFS_assoc_dom"/>
</dbReference>
<keyword evidence="7 8" id="KW-0472">Membrane</keyword>
<dbReference type="AlphaFoldDB" id="A0A3S1C3K5"/>
<dbReference type="RefSeq" id="WP_127194366.1">
    <property type="nucleotide sequence ID" value="NZ_JAUSSS010000005.1"/>
</dbReference>
<evidence type="ECO:0000256" key="4">
    <source>
        <dbReference type="ARBA" id="ARBA00022519"/>
    </source>
</evidence>
<feature type="transmembrane region" description="Helical" evidence="8">
    <location>
        <begin position="367"/>
        <end position="389"/>
    </location>
</feature>
<proteinExistence type="predicted"/>
<feature type="transmembrane region" description="Helical" evidence="8">
    <location>
        <begin position="80"/>
        <end position="97"/>
    </location>
</feature>
<feature type="transmembrane region" description="Helical" evidence="8">
    <location>
        <begin position="272"/>
        <end position="292"/>
    </location>
</feature>
<dbReference type="PANTHER" id="PTHR23522:SF10">
    <property type="entry name" value="3-PHENYLPROPIONIC ACID TRANSPORTER-RELATED"/>
    <property type="match status" value="1"/>
</dbReference>
<keyword evidence="4" id="KW-0997">Cell inner membrane</keyword>
<comment type="subcellular location">
    <subcellularLocation>
        <location evidence="1">Cell inner membrane</location>
        <topology evidence="1">Multi-pass membrane protein</topology>
    </subcellularLocation>
</comment>
<evidence type="ECO:0000256" key="2">
    <source>
        <dbReference type="ARBA" id="ARBA00022448"/>
    </source>
</evidence>
<dbReference type="SUPFAM" id="SSF103473">
    <property type="entry name" value="MFS general substrate transporter"/>
    <property type="match status" value="1"/>
</dbReference>
<feature type="transmembrane region" description="Helical" evidence="8">
    <location>
        <begin position="166"/>
        <end position="186"/>
    </location>
</feature>
<evidence type="ECO:0000313" key="10">
    <source>
        <dbReference type="EMBL" id="RUT41782.1"/>
    </source>
</evidence>
<feature type="transmembrane region" description="Helical" evidence="8">
    <location>
        <begin position="20"/>
        <end position="38"/>
    </location>
</feature>
<evidence type="ECO:0000256" key="1">
    <source>
        <dbReference type="ARBA" id="ARBA00004429"/>
    </source>
</evidence>
<comment type="caution">
    <text evidence="10">The sequence shown here is derived from an EMBL/GenBank/DDBJ whole genome shotgun (WGS) entry which is preliminary data.</text>
</comment>
<dbReference type="GO" id="GO:0030395">
    <property type="term" value="F:lactose binding"/>
    <property type="evidence" value="ECO:0007669"/>
    <property type="project" value="TreeGrafter"/>
</dbReference>
<keyword evidence="5 8" id="KW-0812">Transmembrane</keyword>
<feature type="transmembrane region" description="Helical" evidence="8">
    <location>
        <begin position="304"/>
        <end position="329"/>
    </location>
</feature>
<feature type="transmembrane region" description="Helical" evidence="8">
    <location>
        <begin position="103"/>
        <end position="120"/>
    </location>
</feature>
<evidence type="ECO:0000256" key="7">
    <source>
        <dbReference type="ARBA" id="ARBA00023136"/>
    </source>
</evidence>
<evidence type="ECO:0000313" key="11">
    <source>
        <dbReference type="Proteomes" id="UP000279446"/>
    </source>
</evidence>
<evidence type="ECO:0000259" key="9">
    <source>
        <dbReference type="Pfam" id="PF12832"/>
    </source>
</evidence>
<dbReference type="Pfam" id="PF12832">
    <property type="entry name" value="MFS_1_like"/>
    <property type="match status" value="1"/>
</dbReference>
<reference evidence="10 11" key="1">
    <citation type="submission" date="2018-12" db="EMBL/GenBank/DDBJ databases">
        <authorList>
            <person name="Sun L."/>
            <person name="Chen Z."/>
        </authorList>
    </citation>
    <scope>NUCLEOTIDE SEQUENCE [LARGE SCALE GENOMIC DNA]</scope>
    <source>
        <strain evidence="10 11">DSM 15890</strain>
    </source>
</reference>
<dbReference type="Gene3D" id="1.20.1250.20">
    <property type="entry name" value="MFS general substrate transporter like domains"/>
    <property type="match status" value="2"/>
</dbReference>
<evidence type="ECO:0000256" key="3">
    <source>
        <dbReference type="ARBA" id="ARBA00022475"/>
    </source>
</evidence>
<evidence type="ECO:0000256" key="8">
    <source>
        <dbReference type="SAM" id="Phobius"/>
    </source>
</evidence>
<feature type="transmembrane region" description="Helical" evidence="8">
    <location>
        <begin position="141"/>
        <end position="160"/>
    </location>
</feature>
<dbReference type="GO" id="GO:0015528">
    <property type="term" value="F:lactose:proton symporter activity"/>
    <property type="evidence" value="ECO:0007669"/>
    <property type="project" value="TreeGrafter"/>
</dbReference>
<dbReference type="Proteomes" id="UP000279446">
    <property type="component" value="Unassembled WGS sequence"/>
</dbReference>
<organism evidence="10 11">
    <name type="scientific">Paenibacillus anaericanus</name>
    <dbReference type="NCBI Taxonomy" id="170367"/>
    <lineage>
        <taxon>Bacteria</taxon>
        <taxon>Bacillati</taxon>
        <taxon>Bacillota</taxon>
        <taxon>Bacilli</taxon>
        <taxon>Bacillales</taxon>
        <taxon>Paenibacillaceae</taxon>
        <taxon>Paenibacillus</taxon>
    </lineage>
</organism>
<name>A0A3S1C3K5_9BACL</name>
<evidence type="ECO:0000256" key="6">
    <source>
        <dbReference type="ARBA" id="ARBA00022989"/>
    </source>
</evidence>
<keyword evidence="3" id="KW-1003">Cell membrane</keyword>
<sequence length="405" mass="45371">MERLRNNMKKSSSSLLPLGLLNFFIYGTMVIFTAYFQLYLQDIGLDKLEIGSLMAIGPFVSLLAHPFWRYWSDREGNLKNTLLFIMIGLLIMIQLVFKVNTYHMLYFSMILLYFFQSPLLSQTNSLILGYVDGTEKKFRKYRFWGSLGWSFVALAAGPIIDSVGHNGLSLLFSIMLLMAIGSTLVLPKVKHATITPWLKTADISRTLHNRYFISFIIFGLLVAIPNSINTTFMPLFISDLGGSRLQVGGAIFVSTLFEVGVFWLLKRYLKHKITYLMACITLVSLLFALRWYLMALATTPKEIILIQVLHAVTFGGFFYVGTQLTALFLPRPSRSSGQAVFAFALSGVAAILAGFLGGWIFQNLGAIIMYKAGSILTLCGAAGFGAMWYRIHKNGYSPGMIHKEP</sequence>
<gene>
    <name evidence="10" type="ORF">EJP82_22790</name>
</gene>
<feature type="transmembrane region" description="Helical" evidence="8">
    <location>
        <begin position="341"/>
        <end position="361"/>
    </location>
</feature>
<protein>
    <submittedName>
        <fullName evidence="10">MFS transporter</fullName>
    </submittedName>
</protein>
<feature type="transmembrane region" description="Helical" evidence="8">
    <location>
        <begin position="245"/>
        <end position="265"/>
    </location>
</feature>
<keyword evidence="11" id="KW-1185">Reference proteome</keyword>
<dbReference type="GO" id="GO:0005886">
    <property type="term" value="C:plasma membrane"/>
    <property type="evidence" value="ECO:0007669"/>
    <property type="project" value="UniProtKB-SubCell"/>
</dbReference>
<feature type="transmembrane region" description="Helical" evidence="8">
    <location>
        <begin position="50"/>
        <end position="68"/>
    </location>
</feature>
<dbReference type="EMBL" id="RZNY01000027">
    <property type="protein sequence ID" value="RUT41782.1"/>
    <property type="molecule type" value="Genomic_DNA"/>
</dbReference>